<comment type="caution">
    <text evidence="1">The sequence shown here is derived from an EMBL/GenBank/DDBJ whole genome shotgun (WGS) entry which is preliminary data.</text>
</comment>
<accession>A0ABX4YFY0</accession>
<organism evidence="1 2">
    <name type="scientific">Leptospira inadai serovar Lyme</name>
    <dbReference type="NCBI Taxonomy" id="293084"/>
    <lineage>
        <taxon>Bacteria</taxon>
        <taxon>Pseudomonadati</taxon>
        <taxon>Spirochaetota</taxon>
        <taxon>Spirochaetia</taxon>
        <taxon>Leptospirales</taxon>
        <taxon>Leptospiraceae</taxon>
        <taxon>Leptospira</taxon>
    </lineage>
</organism>
<gene>
    <name evidence="1" type="ORF">BES34_015055</name>
</gene>
<evidence type="ECO:0000313" key="1">
    <source>
        <dbReference type="EMBL" id="PNV74167.1"/>
    </source>
</evidence>
<evidence type="ECO:0000313" key="2">
    <source>
        <dbReference type="Proteomes" id="UP000094669"/>
    </source>
</evidence>
<dbReference type="EMBL" id="MCRM02000017">
    <property type="protein sequence ID" value="PNV74167.1"/>
    <property type="molecule type" value="Genomic_DNA"/>
</dbReference>
<reference evidence="1" key="1">
    <citation type="submission" date="2018-01" db="EMBL/GenBank/DDBJ databases">
        <title>Genomic characterization of Leptospira inadai serogroup Lyme isolated from captured rat in Brazil and comparative analysis with human reference strain.</title>
        <authorList>
            <person name="Moreno L.Z."/>
            <person name="Loureiro A.P."/>
            <person name="Miraglia F."/>
            <person name="Kremer F.S."/>
            <person name="Eslabao M.R."/>
            <person name="Dellagostin O.A."/>
            <person name="Lilenbaum W."/>
            <person name="Moreno A.M."/>
        </authorList>
    </citation>
    <scope>NUCLEOTIDE SEQUENCE [LARGE SCALE GENOMIC DNA]</scope>
    <source>
        <strain evidence="1">M34/99</strain>
    </source>
</reference>
<proteinExistence type="predicted"/>
<name>A0ABX4YFY0_9LEPT</name>
<dbReference type="RefSeq" id="WP_010417444.1">
    <property type="nucleotide sequence ID" value="NZ_MCRM02000017.1"/>
</dbReference>
<dbReference type="Proteomes" id="UP000094669">
    <property type="component" value="Unassembled WGS sequence"/>
</dbReference>
<keyword evidence="2" id="KW-1185">Reference proteome</keyword>
<sequence>MRSKLTGLLLAILFFVIVEGIVRILPSYYLEEPETFFVNYKRNSIESGSGTAEVIILGDSRSMALSGNAKGKDGEYAVYNHSLPAMGPRYYKFLIEKYLRFGNKKPKLLLFAASHVLYSQGYGFPLYDPSGQKTVKNESISMYVDRRWNEGWQNNFFKQPIISTLDPLDPQAADTFLWDFFGQRYLHQFSFAELAGQFQGVERIFILSKAAPILYSTYKFRKSVLNAFTLSNWKAESDSAEWIKTCSSCDAIEAGQCLPAASQLQDNFRIQEWLDTYYGKYNISNRMNPLQTFQSREYVKHILQKSIDSQTIIAPHDYSSLIELIEFCEKEGILFGFLYMPGIREMEDTKNSKAIYAEVQALLKGRKNAEFFSFPSAGYPKELFVDLIHFDCRGEERLNGEFHGFVLPKVYKFIDEHSVHPSL</sequence>
<protein>
    <submittedName>
        <fullName evidence="1">DUF1574 domain-containing protein</fullName>
    </submittedName>
</protein>